<gene>
    <name evidence="3" type="ORF">BDV28DRAFT_142936</name>
</gene>
<organism evidence="3 4">
    <name type="scientific">Aspergillus coremiiformis</name>
    <dbReference type="NCBI Taxonomy" id="138285"/>
    <lineage>
        <taxon>Eukaryota</taxon>
        <taxon>Fungi</taxon>
        <taxon>Dikarya</taxon>
        <taxon>Ascomycota</taxon>
        <taxon>Pezizomycotina</taxon>
        <taxon>Eurotiomycetes</taxon>
        <taxon>Eurotiomycetidae</taxon>
        <taxon>Eurotiales</taxon>
        <taxon>Aspergillaceae</taxon>
        <taxon>Aspergillus</taxon>
        <taxon>Aspergillus subgen. Circumdati</taxon>
    </lineage>
</organism>
<dbReference type="PANTHER" id="PTHR42339:SF1">
    <property type="entry name" value="HISTONE H1"/>
    <property type="match status" value="1"/>
</dbReference>
<feature type="domain" description="DUF7726" evidence="2">
    <location>
        <begin position="161"/>
        <end position="242"/>
    </location>
</feature>
<feature type="region of interest" description="Disordered" evidence="1">
    <location>
        <begin position="1"/>
        <end position="52"/>
    </location>
</feature>
<dbReference type="InterPro" id="IPR056143">
    <property type="entry name" value="DUF7726"/>
</dbReference>
<reference evidence="4" key="1">
    <citation type="submission" date="2019-04" db="EMBL/GenBank/DDBJ databases">
        <title>Friends and foes A comparative genomics studyof 23 Aspergillus species from section Flavi.</title>
        <authorList>
            <consortium name="DOE Joint Genome Institute"/>
            <person name="Kjaerbolling I."/>
            <person name="Vesth T."/>
            <person name="Frisvad J.C."/>
            <person name="Nybo J.L."/>
            <person name="Theobald S."/>
            <person name="Kildgaard S."/>
            <person name="Isbrandt T."/>
            <person name="Kuo A."/>
            <person name="Sato A."/>
            <person name="Lyhne E.K."/>
            <person name="Kogle M.E."/>
            <person name="Wiebenga A."/>
            <person name="Kun R.S."/>
            <person name="Lubbers R.J."/>
            <person name="Makela M.R."/>
            <person name="Barry K."/>
            <person name="Chovatia M."/>
            <person name="Clum A."/>
            <person name="Daum C."/>
            <person name="Haridas S."/>
            <person name="He G."/>
            <person name="LaButti K."/>
            <person name="Lipzen A."/>
            <person name="Mondo S."/>
            <person name="Riley R."/>
            <person name="Salamov A."/>
            <person name="Simmons B.A."/>
            <person name="Magnuson J.K."/>
            <person name="Henrissat B."/>
            <person name="Mortensen U.H."/>
            <person name="Larsen T.O."/>
            <person name="Devries R.P."/>
            <person name="Grigoriev I.V."/>
            <person name="Machida M."/>
            <person name="Baker S.E."/>
            <person name="Andersen M.R."/>
        </authorList>
    </citation>
    <scope>NUCLEOTIDE SEQUENCE [LARGE SCALE GENOMIC DNA]</scope>
    <source>
        <strain evidence="4">CBS 553.77</strain>
    </source>
</reference>
<feature type="domain" description="DUF7726" evidence="2">
    <location>
        <begin position="57"/>
        <end position="127"/>
    </location>
</feature>
<name>A0A5N6YT78_9EURO</name>
<sequence length="292" mass="33313">MPGDENTNPILLSPGKPTDTQPTITSPPQAPQQGTKRKADTPEPQEIDEDDPRLEVFKWDCNQIRRRIKNFIDSKEMKIGEFQKVLGVSSKSYNDFLKMSGQMKGSGSNTYASAHRFFHKRELQGIKAPRKKPISKQAKLDTEQKYDVGAIHLPGEAEGEVPVYDTCDVVRKKIRAHLRVPNVTQAGFLREIVKTYPPHLMKKFQGNSLTRFLDMSGANAGNTSAVFYAAYVFFEKLRIRDGQPKTKFREDMERVWGRGGFDTKSPTNRSYWCRANEYVYGDEYGQMKVGKY</sequence>
<dbReference type="EMBL" id="ML739420">
    <property type="protein sequence ID" value="KAE8348694.1"/>
    <property type="molecule type" value="Genomic_DNA"/>
</dbReference>
<dbReference type="Pfam" id="PF24852">
    <property type="entry name" value="DUF7726"/>
    <property type="match status" value="2"/>
</dbReference>
<dbReference type="OrthoDB" id="2592504at2759"/>
<keyword evidence="4" id="KW-1185">Reference proteome</keyword>
<protein>
    <recommendedName>
        <fullName evidence="2">DUF7726 domain-containing protein</fullName>
    </recommendedName>
</protein>
<evidence type="ECO:0000256" key="1">
    <source>
        <dbReference type="SAM" id="MobiDB-lite"/>
    </source>
</evidence>
<feature type="compositionally biased region" description="Polar residues" evidence="1">
    <location>
        <begin position="18"/>
        <end position="34"/>
    </location>
</feature>
<feature type="compositionally biased region" description="Acidic residues" evidence="1">
    <location>
        <begin position="43"/>
        <end position="52"/>
    </location>
</feature>
<dbReference type="PANTHER" id="PTHR42339">
    <property type="entry name" value="HISTONE H1"/>
    <property type="match status" value="1"/>
</dbReference>
<dbReference type="Proteomes" id="UP000327118">
    <property type="component" value="Unassembled WGS sequence"/>
</dbReference>
<evidence type="ECO:0000313" key="3">
    <source>
        <dbReference type="EMBL" id="KAE8348694.1"/>
    </source>
</evidence>
<evidence type="ECO:0000313" key="4">
    <source>
        <dbReference type="Proteomes" id="UP000327118"/>
    </source>
</evidence>
<dbReference type="AlphaFoldDB" id="A0A5N6YT78"/>
<proteinExistence type="predicted"/>
<evidence type="ECO:0000259" key="2">
    <source>
        <dbReference type="Pfam" id="PF24852"/>
    </source>
</evidence>
<feature type="compositionally biased region" description="Polar residues" evidence="1">
    <location>
        <begin position="1"/>
        <end position="10"/>
    </location>
</feature>
<accession>A0A5N6YT78</accession>